<protein>
    <recommendedName>
        <fullName evidence="2">Type 4 secretion system PilS N-terminal domain-containing protein</fullName>
    </recommendedName>
</protein>
<proteinExistence type="predicted"/>
<evidence type="ECO:0000313" key="4">
    <source>
        <dbReference type="Proteomes" id="UP000681075"/>
    </source>
</evidence>
<keyword evidence="4" id="KW-1185">Reference proteome</keyword>
<dbReference type="InterPro" id="IPR014911">
    <property type="entry name" value="PilS_N"/>
</dbReference>
<evidence type="ECO:0000259" key="2">
    <source>
        <dbReference type="Pfam" id="PF08805"/>
    </source>
</evidence>
<evidence type="ECO:0000313" key="3">
    <source>
        <dbReference type="EMBL" id="GIL41280.1"/>
    </source>
</evidence>
<gene>
    <name evidence="3" type="ORF">TMPK1_35170</name>
</gene>
<dbReference type="SUPFAM" id="SSF54523">
    <property type="entry name" value="Pili subunits"/>
    <property type="match status" value="1"/>
</dbReference>
<evidence type="ECO:0000256" key="1">
    <source>
        <dbReference type="SAM" id="Phobius"/>
    </source>
</evidence>
<dbReference type="Proteomes" id="UP000681075">
    <property type="component" value="Unassembled WGS sequence"/>
</dbReference>
<keyword evidence="1" id="KW-0812">Transmembrane</keyword>
<organism evidence="3 4">
    <name type="scientific">Roseiterribacter gracilis</name>
    <dbReference type="NCBI Taxonomy" id="2812848"/>
    <lineage>
        <taxon>Bacteria</taxon>
        <taxon>Pseudomonadati</taxon>
        <taxon>Pseudomonadota</taxon>
        <taxon>Alphaproteobacteria</taxon>
        <taxon>Rhodospirillales</taxon>
        <taxon>Roseiterribacteraceae</taxon>
        <taxon>Roseiterribacter</taxon>
    </lineage>
</organism>
<reference evidence="3" key="1">
    <citation type="submission" date="2021-02" db="EMBL/GenBank/DDBJ databases">
        <title>Genome sequence of Rhodospirillales sp. strain TMPK1 isolated from soil.</title>
        <authorList>
            <person name="Nakai R."/>
            <person name="Kusada H."/>
            <person name="Tamaki H."/>
        </authorList>
    </citation>
    <scope>NUCLEOTIDE SEQUENCE</scope>
    <source>
        <strain evidence="3">TMPK1</strain>
    </source>
</reference>
<dbReference type="Gene3D" id="3.30.1690.10">
    <property type="entry name" value="TcpA-like pilin"/>
    <property type="match status" value="1"/>
</dbReference>
<comment type="caution">
    <text evidence="3">The sequence shown here is derived from an EMBL/GenBank/DDBJ whole genome shotgun (WGS) entry which is preliminary data.</text>
</comment>
<feature type="transmembrane region" description="Helical" evidence="1">
    <location>
        <begin position="6"/>
        <end position="26"/>
    </location>
</feature>
<keyword evidence="1" id="KW-0472">Membrane</keyword>
<name>A0A8S8XKG1_9PROT</name>
<dbReference type="AlphaFoldDB" id="A0A8S8XKG1"/>
<dbReference type="EMBL" id="BOPV01000001">
    <property type="protein sequence ID" value="GIL41280.1"/>
    <property type="molecule type" value="Genomic_DNA"/>
</dbReference>
<dbReference type="Pfam" id="PF08805">
    <property type="entry name" value="PilS"/>
    <property type="match status" value="1"/>
</dbReference>
<dbReference type="InterPro" id="IPR045584">
    <property type="entry name" value="Pilin-like"/>
</dbReference>
<feature type="domain" description="Type 4 secretion system PilS N-terminal" evidence="2">
    <location>
        <begin position="45"/>
        <end position="165"/>
    </location>
</feature>
<sequence>MLERLLDVAVYALMAALVAIGVGKILDQRRDAQTIAWTESVTRAMERLAATRTGYATNAATDMTAELIGSGLLPTAMIDRNSSSAPTLRNAFGGALTVVADPGSFVITQDTVPPGSCIALVGRARDWAQTICVNGTCVGSATADTAWASQRCDQSSGQKNIVVVTIVP</sequence>
<dbReference type="RefSeq" id="WP_420244710.1">
    <property type="nucleotide sequence ID" value="NZ_BOPV01000001.1"/>
</dbReference>
<keyword evidence="1" id="KW-1133">Transmembrane helix</keyword>
<accession>A0A8S8XKG1</accession>